<proteinExistence type="predicted"/>
<dbReference type="InterPro" id="IPR038404">
    <property type="entry name" value="TRAP_DctP_sf"/>
</dbReference>
<accession>A0A085GKG5</accession>
<dbReference type="PROSITE" id="PS51257">
    <property type="entry name" value="PROKAR_LIPOPROTEIN"/>
    <property type="match status" value="1"/>
</dbReference>
<dbReference type="GO" id="GO:0030288">
    <property type="term" value="C:outer membrane-bounded periplasmic space"/>
    <property type="evidence" value="ECO:0007669"/>
    <property type="project" value="InterPro"/>
</dbReference>
<comment type="caution">
    <text evidence="3">The sequence shown here is derived from an EMBL/GenBank/DDBJ whole genome shotgun (WGS) entry which is preliminary data.</text>
</comment>
<dbReference type="PANTHER" id="PTHR33376">
    <property type="match status" value="1"/>
</dbReference>
<dbReference type="InterPro" id="IPR018389">
    <property type="entry name" value="DctP_fam"/>
</dbReference>
<dbReference type="GO" id="GO:0055085">
    <property type="term" value="P:transmembrane transport"/>
    <property type="evidence" value="ECO:0007669"/>
    <property type="project" value="InterPro"/>
</dbReference>
<evidence type="ECO:0000256" key="1">
    <source>
        <dbReference type="ARBA" id="ARBA00022729"/>
    </source>
</evidence>
<gene>
    <name evidence="3" type="ORF">GBAG_0376</name>
</gene>
<dbReference type="AlphaFoldDB" id="A0A085GKG5"/>
<dbReference type="PANTHER" id="PTHR33376:SF2">
    <property type="entry name" value="DICARBOXYLATE-BINDING PERIPLASMIC PROTEIN"/>
    <property type="match status" value="1"/>
</dbReference>
<dbReference type="RefSeq" id="WP_051873617.1">
    <property type="nucleotide sequence ID" value="NZ_JMPI01000011.1"/>
</dbReference>
<reference evidence="3 4" key="1">
    <citation type="submission" date="2014-05" db="EMBL/GenBank/DDBJ databases">
        <title>ATOL: Assembling a taxonomically balanced genome-scale reconstruction of the evolutionary history of the Enterobacteriaceae.</title>
        <authorList>
            <person name="Plunkett G.III."/>
            <person name="Neeno-Eckwall E.C."/>
            <person name="Glasner J.D."/>
            <person name="Perna N.T."/>
        </authorList>
    </citation>
    <scope>NUCLEOTIDE SEQUENCE [LARGE SCALE GENOMIC DNA]</scope>
    <source>
        <strain evidence="3 4">ATCC 33320</strain>
    </source>
</reference>
<dbReference type="OrthoDB" id="8690069at2"/>
<dbReference type="CDD" id="cd13671">
    <property type="entry name" value="PBP2_TRAP_SBP_like_3"/>
    <property type="match status" value="1"/>
</dbReference>
<dbReference type="PIRSF" id="PIRSF006470">
    <property type="entry name" value="DctB"/>
    <property type="match status" value="1"/>
</dbReference>
<dbReference type="Proteomes" id="UP000028653">
    <property type="component" value="Unassembled WGS sequence"/>
</dbReference>
<keyword evidence="4" id="KW-1185">Reference proteome</keyword>
<dbReference type="Gene3D" id="3.40.190.170">
    <property type="entry name" value="Bacterial extracellular solute-binding protein, family 7"/>
    <property type="match status" value="1"/>
</dbReference>
<dbReference type="STRING" id="1006004.GBAG_0376"/>
<dbReference type="InterPro" id="IPR004682">
    <property type="entry name" value="TRAP_DctP"/>
</dbReference>
<evidence type="ECO:0000313" key="3">
    <source>
        <dbReference type="EMBL" id="KFC84210.1"/>
    </source>
</evidence>
<dbReference type="NCBIfam" id="NF037995">
    <property type="entry name" value="TRAP_S1"/>
    <property type="match status" value="1"/>
</dbReference>
<organism evidence="3 4">
    <name type="scientific">Buttiauxella agrestis ATCC 33320</name>
    <dbReference type="NCBI Taxonomy" id="1006004"/>
    <lineage>
        <taxon>Bacteria</taxon>
        <taxon>Pseudomonadati</taxon>
        <taxon>Pseudomonadota</taxon>
        <taxon>Gammaproteobacteria</taxon>
        <taxon>Enterobacterales</taxon>
        <taxon>Enterobacteriaceae</taxon>
        <taxon>Buttiauxella</taxon>
    </lineage>
</organism>
<name>A0A085GKG5_9ENTR</name>
<feature type="chain" id="PRO_5001791287" evidence="2">
    <location>
        <begin position="20"/>
        <end position="337"/>
    </location>
</feature>
<dbReference type="EMBL" id="JMPI01000011">
    <property type="protein sequence ID" value="KFC84210.1"/>
    <property type="molecule type" value="Genomic_DNA"/>
</dbReference>
<dbReference type="GO" id="GO:0030246">
    <property type="term" value="F:carbohydrate binding"/>
    <property type="evidence" value="ECO:0007669"/>
    <property type="project" value="TreeGrafter"/>
</dbReference>
<protein>
    <submittedName>
        <fullName evidence="3">Periplasmic component of a TRAP-type C4-dicarboxylate transporter</fullName>
    </submittedName>
</protein>
<keyword evidence="1 2" id="KW-0732">Signal</keyword>
<feature type="signal peptide" evidence="2">
    <location>
        <begin position="1"/>
        <end position="19"/>
    </location>
</feature>
<evidence type="ECO:0000313" key="4">
    <source>
        <dbReference type="Proteomes" id="UP000028653"/>
    </source>
</evidence>
<dbReference type="NCBIfam" id="TIGR00787">
    <property type="entry name" value="dctP"/>
    <property type="match status" value="1"/>
</dbReference>
<dbReference type="Pfam" id="PF03480">
    <property type="entry name" value="DctP"/>
    <property type="match status" value="1"/>
</dbReference>
<evidence type="ECO:0000256" key="2">
    <source>
        <dbReference type="SAM" id="SignalP"/>
    </source>
</evidence>
<sequence length="337" mass="36824">MLHLKHVLPKISLVATAVAATILLSGCGDDAAPTGTVTLKTAFNQSENNPQYKALVSFSDKLEAATNGRYKLEIHPNELLGDQRASLELVQSGAIQMAVVANPLVENFNKNFSVLAMPYVYDNPEHQRKVFTSGVLDSLFASTKGTGFEVITAYTAGARSVYTKGAAVTTPADMQGKKIRVMQSDTMIKMLSCMGGTGVPMGQGEVYSAIQQGVLDGAENNEITYADLKQYEVAPYFSATRHVMVADLLVANESFLAKMDEGDRELFRKLAKESTQTQFELWDKALDGARQTAKDNGATFTEVDIKPFQERCKPLQSAMLTTPEQKALYEKIRELAE</sequence>
<dbReference type="eggNOG" id="COG1638">
    <property type="taxonomic scope" value="Bacteria"/>
</dbReference>